<reference evidence="2" key="1">
    <citation type="submission" date="2023-01" db="EMBL/GenBank/DDBJ databases">
        <title>Genome assembly of the deep-sea coral Lophelia pertusa.</title>
        <authorList>
            <person name="Herrera S."/>
            <person name="Cordes E."/>
        </authorList>
    </citation>
    <scope>NUCLEOTIDE SEQUENCE</scope>
    <source>
        <strain evidence="2">USNM1676648</strain>
        <tissue evidence="2">Polyp</tissue>
    </source>
</reference>
<proteinExistence type="predicted"/>
<accession>A0A9X0CMY9</accession>
<name>A0A9X0CMY9_9CNID</name>
<evidence type="ECO:0000313" key="3">
    <source>
        <dbReference type="Proteomes" id="UP001163046"/>
    </source>
</evidence>
<dbReference type="AlphaFoldDB" id="A0A9X0CMY9"/>
<evidence type="ECO:0000313" key="2">
    <source>
        <dbReference type="EMBL" id="KAJ7369702.1"/>
    </source>
</evidence>
<sequence>MRKQRNKMAEEAKNIRQTAKGRFTRKRNELIKSIEISGIEIIESNYTSLVEAWSIVESKHDLYTMYLEDEEIEVADEWITNLQDLFAEAKKLKITYVNNITAIEAKERAEAEHRELQKREREQIQRMIDQSLIK</sequence>
<protein>
    <submittedName>
        <fullName evidence="2">Uncharacterized protein</fullName>
    </submittedName>
</protein>
<comment type="caution">
    <text evidence="2">The sequence shown here is derived from an EMBL/GenBank/DDBJ whole genome shotgun (WGS) entry which is preliminary data.</text>
</comment>
<keyword evidence="3" id="KW-1185">Reference proteome</keyword>
<dbReference type="Proteomes" id="UP001163046">
    <property type="component" value="Unassembled WGS sequence"/>
</dbReference>
<organism evidence="2 3">
    <name type="scientific">Desmophyllum pertusum</name>
    <dbReference type="NCBI Taxonomy" id="174260"/>
    <lineage>
        <taxon>Eukaryota</taxon>
        <taxon>Metazoa</taxon>
        <taxon>Cnidaria</taxon>
        <taxon>Anthozoa</taxon>
        <taxon>Hexacorallia</taxon>
        <taxon>Scleractinia</taxon>
        <taxon>Caryophylliina</taxon>
        <taxon>Caryophylliidae</taxon>
        <taxon>Desmophyllum</taxon>
    </lineage>
</organism>
<feature type="coiled-coil region" evidence="1">
    <location>
        <begin position="99"/>
        <end position="126"/>
    </location>
</feature>
<keyword evidence="1" id="KW-0175">Coiled coil</keyword>
<dbReference type="EMBL" id="MU826891">
    <property type="protein sequence ID" value="KAJ7369702.1"/>
    <property type="molecule type" value="Genomic_DNA"/>
</dbReference>
<dbReference type="OrthoDB" id="5983529at2759"/>
<gene>
    <name evidence="2" type="ORF">OS493_036984</name>
</gene>
<evidence type="ECO:0000256" key="1">
    <source>
        <dbReference type="SAM" id="Coils"/>
    </source>
</evidence>